<keyword evidence="6" id="KW-1185">Reference proteome</keyword>
<name>A0A6J2YN40_SITOR</name>
<comment type="similarity">
    <text evidence="2">Belongs to the PBP/GOBP family.</text>
</comment>
<reference evidence="7" key="1">
    <citation type="submission" date="2025-08" db="UniProtKB">
        <authorList>
            <consortium name="RefSeq"/>
        </authorList>
    </citation>
    <scope>IDENTIFICATION</scope>
    <source>
        <tissue evidence="7">Gonads</tissue>
    </source>
</reference>
<dbReference type="InParanoid" id="A0A6J2YN40"/>
<feature type="chain" id="PRO_5027046595" evidence="5">
    <location>
        <begin position="22"/>
        <end position="146"/>
    </location>
</feature>
<evidence type="ECO:0000313" key="7">
    <source>
        <dbReference type="RefSeq" id="XP_030764827.1"/>
    </source>
</evidence>
<dbReference type="Pfam" id="PF01395">
    <property type="entry name" value="PBP_GOBP"/>
    <property type="match status" value="1"/>
</dbReference>
<sequence length="146" mass="17019">MDHNILKYFLALQLFLVAIKGELFTQEEKVKLKQIHDDCVKETGIDKSVLLEIIKKKEYPDNEKLKEHLLCSSKKLKFMTEDGNIDKDFISKTLIAKFKQEKIVDDIVKTCAVTKSNLLDTAFEMIKCFHQYAPEELDILEFFEAN</sequence>
<evidence type="ECO:0000256" key="1">
    <source>
        <dbReference type="ARBA" id="ARBA00004613"/>
    </source>
</evidence>
<comment type="subcellular location">
    <subcellularLocation>
        <location evidence="1">Secreted</location>
    </subcellularLocation>
</comment>
<dbReference type="OrthoDB" id="6757557at2759"/>
<dbReference type="SUPFAM" id="SSF47565">
    <property type="entry name" value="Insect pheromone/odorant-binding proteins"/>
    <property type="match status" value="1"/>
</dbReference>
<evidence type="ECO:0000256" key="3">
    <source>
        <dbReference type="ARBA" id="ARBA00022525"/>
    </source>
</evidence>
<evidence type="ECO:0000256" key="4">
    <source>
        <dbReference type="ARBA" id="ARBA00022729"/>
    </source>
</evidence>
<protein>
    <submittedName>
        <fullName evidence="7">Uncharacterized protein LOC115889048</fullName>
    </submittedName>
</protein>
<keyword evidence="4 5" id="KW-0732">Signal</keyword>
<dbReference type="Gene3D" id="1.10.238.20">
    <property type="entry name" value="Pheromone/general odorant binding protein domain"/>
    <property type="match status" value="1"/>
</dbReference>
<keyword evidence="3" id="KW-0964">Secreted</keyword>
<feature type="signal peptide" evidence="5">
    <location>
        <begin position="1"/>
        <end position="21"/>
    </location>
</feature>
<dbReference type="PANTHER" id="PTHR11857:SF43">
    <property type="entry name" value="GEO07291P1-RELATED"/>
    <property type="match status" value="1"/>
</dbReference>
<dbReference type="GO" id="GO:0005549">
    <property type="term" value="F:odorant binding"/>
    <property type="evidence" value="ECO:0007669"/>
    <property type="project" value="InterPro"/>
</dbReference>
<dbReference type="SMART" id="SM00708">
    <property type="entry name" value="PhBP"/>
    <property type="match status" value="1"/>
</dbReference>
<gene>
    <name evidence="7" type="primary">LOC115889048</name>
</gene>
<evidence type="ECO:0000256" key="2">
    <source>
        <dbReference type="ARBA" id="ARBA00008098"/>
    </source>
</evidence>
<dbReference type="Proteomes" id="UP000504635">
    <property type="component" value="Unplaced"/>
</dbReference>
<dbReference type="GO" id="GO:0005615">
    <property type="term" value="C:extracellular space"/>
    <property type="evidence" value="ECO:0007669"/>
    <property type="project" value="TreeGrafter"/>
</dbReference>
<dbReference type="GO" id="GO:0007608">
    <property type="term" value="P:sensory perception of smell"/>
    <property type="evidence" value="ECO:0007669"/>
    <property type="project" value="TreeGrafter"/>
</dbReference>
<organism evidence="6 7">
    <name type="scientific">Sitophilus oryzae</name>
    <name type="common">Rice weevil</name>
    <name type="synonym">Curculio oryzae</name>
    <dbReference type="NCBI Taxonomy" id="7048"/>
    <lineage>
        <taxon>Eukaryota</taxon>
        <taxon>Metazoa</taxon>
        <taxon>Ecdysozoa</taxon>
        <taxon>Arthropoda</taxon>
        <taxon>Hexapoda</taxon>
        <taxon>Insecta</taxon>
        <taxon>Pterygota</taxon>
        <taxon>Neoptera</taxon>
        <taxon>Endopterygota</taxon>
        <taxon>Coleoptera</taxon>
        <taxon>Polyphaga</taxon>
        <taxon>Cucujiformia</taxon>
        <taxon>Curculionidae</taxon>
        <taxon>Dryophthorinae</taxon>
        <taxon>Sitophilus</taxon>
    </lineage>
</organism>
<dbReference type="InterPro" id="IPR036728">
    <property type="entry name" value="PBP_GOBP_sf"/>
</dbReference>
<dbReference type="KEGG" id="soy:115889048"/>
<dbReference type="InterPro" id="IPR006170">
    <property type="entry name" value="PBP/GOBP"/>
</dbReference>
<dbReference type="GeneID" id="115889048"/>
<accession>A0A6J2YN40</accession>
<proteinExistence type="inferred from homology"/>
<dbReference type="AlphaFoldDB" id="A0A6J2YN40"/>
<evidence type="ECO:0000313" key="6">
    <source>
        <dbReference type="Proteomes" id="UP000504635"/>
    </source>
</evidence>
<dbReference type="CDD" id="cd23992">
    <property type="entry name" value="PBP_GOBP"/>
    <property type="match status" value="1"/>
</dbReference>
<evidence type="ECO:0000256" key="5">
    <source>
        <dbReference type="SAM" id="SignalP"/>
    </source>
</evidence>
<dbReference type="RefSeq" id="XP_030764827.1">
    <property type="nucleotide sequence ID" value="XM_030908967.1"/>
</dbReference>
<dbReference type="PANTHER" id="PTHR11857">
    <property type="entry name" value="ODORANT BINDING PROTEIN-RELATED"/>
    <property type="match status" value="1"/>
</dbReference>